<dbReference type="Pfam" id="PF01435">
    <property type="entry name" value="Peptidase_M48"/>
    <property type="match status" value="1"/>
</dbReference>
<proteinExistence type="inferred from homology"/>
<evidence type="ECO:0000256" key="3">
    <source>
        <dbReference type="ARBA" id="ARBA00022801"/>
    </source>
</evidence>
<dbReference type="PROSITE" id="PS51257">
    <property type="entry name" value="PROKAR_LIPOPROTEIN"/>
    <property type="match status" value="1"/>
</dbReference>
<protein>
    <submittedName>
        <fullName evidence="9">Peptidase M48</fullName>
    </submittedName>
</protein>
<dbReference type="Proteomes" id="UP000249248">
    <property type="component" value="Unassembled WGS sequence"/>
</dbReference>
<keyword evidence="7" id="KW-0732">Signal</keyword>
<gene>
    <name evidence="9" type="ORF">DNU06_03110</name>
</gene>
<dbReference type="InterPro" id="IPR051156">
    <property type="entry name" value="Mito/Outer_Membr_Metalloprot"/>
</dbReference>
<dbReference type="EMBL" id="QKSB01000001">
    <property type="protein sequence ID" value="PZE18988.1"/>
    <property type="molecule type" value="Genomic_DNA"/>
</dbReference>
<evidence type="ECO:0000313" key="10">
    <source>
        <dbReference type="Proteomes" id="UP000249248"/>
    </source>
</evidence>
<dbReference type="AlphaFoldDB" id="A0A2W1NVY5"/>
<dbReference type="PANTHER" id="PTHR22726:SF1">
    <property type="entry name" value="METALLOENDOPEPTIDASE OMA1, MITOCHONDRIAL"/>
    <property type="match status" value="1"/>
</dbReference>
<dbReference type="OrthoDB" id="9810445at2"/>
<feature type="chain" id="PRO_5016016500" evidence="7">
    <location>
        <begin position="21"/>
        <end position="268"/>
    </location>
</feature>
<organism evidence="9 10">
    <name type="scientific">Putridiphycobacter roseus</name>
    <dbReference type="NCBI Taxonomy" id="2219161"/>
    <lineage>
        <taxon>Bacteria</taxon>
        <taxon>Pseudomonadati</taxon>
        <taxon>Bacteroidota</taxon>
        <taxon>Flavobacteriia</taxon>
        <taxon>Flavobacteriales</taxon>
        <taxon>Crocinitomicaceae</taxon>
        <taxon>Putridiphycobacter</taxon>
    </lineage>
</organism>
<dbReference type="CDD" id="cd07333">
    <property type="entry name" value="M48C_bepA_like"/>
    <property type="match status" value="1"/>
</dbReference>
<keyword evidence="2" id="KW-0479">Metal-binding</keyword>
<comment type="similarity">
    <text evidence="6">Belongs to the peptidase M48 family.</text>
</comment>
<dbReference type="PANTHER" id="PTHR22726">
    <property type="entry name" value="METALLOENDOPEPTIDASE OMA1"/>
    <property type="match status" value="1"/>
</dbReference>
<keyword evidence="10" id="KW-1185">Reference proteome</keyword>
<keyword evidence="1 6" id="KW-0645">Protease</keyword>
<evidence type="ECO:0000313" key="9">
    <source>
        <dbReference type="EMBL" id="PZE18988.1"/>
    </source>
</evidence>
<keyword evidence="4 6" id="KW-0862">Zinc</keyword>
<dbReference type="GO" id="GO:0046872">
    <property type="term" value="F:metal ion binding"/>
    <property type="evidence" value="ECO:0007669"/>
    <property type="project" value="UniProtKB-KW"/>
</dbReference>
<evidence type="ECO:0000256" key="7">
    <source>
        <dbReference type="SAM" id="SignalP"/>
    </source>
</evidence>
<evidence type="ECO:0000256" key="4">
    <source>
        <dbReference type="ARBA" id="ARBA00022833"/>
    </source>
</evidence>
<comment type="cofactor">
    <cofactor evidence="6">
        <name>Zn(2+)</name>
        <dbReference type="ChEBI" id="CHEBI:29105"/>
    </cofactor>
    <text evidence="6">Binds 1 zinc ion per subunit.</text>
</comment>
<dbReference type="GO" id="GO:0016020">
    <property type="term" value="C:membrane"/>
    <property type="evidence" value="ECO:0007669"/>
    <property type="project" value="TreeGrafter"/>
</dbReference>
<evidence type="ECO:0000256" key="2">
    <source>
        <dbReference type="ARBA" id="ARBA00022723"/>
    </source>
</evidence>
<dbReference type="GO" id="GO:0004222">
    <property type="term" value="F:metalloendopeptidase activity"/>
    <property type="evidence" value="ECO:0007669"/>
    <property type="project" value="InterPro"/>
</dbReference>
<reference evidence="9 10" key="1">
    <citation type="submission" date="2018-06" db="EMBL/GenBank/DDBJ databases">
        <title>The draft genome sequence of Crocinitomix sp. SM1701.</title>
        <authorList>
            <person name="Zhang X."/>
        </authorList>
    </citation>
    <scope>NUCLEOTIDE SEQUENCE [LARGE SCALE GENOMIC DNA]</scope>
    <source>
        <strain evidence="9 10">SM1701</strain>
    </source>
</reference>
<evidence type="ECO:0000256" key="5">
    <source>
        <dbReference type="ARBA" id="ARBA00023049"/>
    </source>
</evidence>
<accession>A0A2W1NVY5</accession>
<comment type="caution">
    <text evidence="9">The sequence shown here is derived from an EMBL/GenBank/DDBJ whole genome shotgun (WGS) entry which is preliminary data.</text>
</comment>
<keyword evidence="3 6" id="KW-0378">Hydrolase</keyword>
<evidence type="ECO:0000256" key="1">
    <source>
        <dbReference type="ARBA" id="ARBA00022670"/>
    </source>
</evidence>
<dbReference type="InterPro" id="IPR001915">
    <property type="entry name" value="Peptidase_M48"/>
</dbReference>
<evidence type="ECO:0000256" key="6">
    <source>
        <dbReference type="RuleBase" id="RU003983"/>
    </source>
</evidence>
<feature type="domain" description="Peptidase M48" evidence="8">
    <location>
        <begin position="92"/>
        <end position="245"/>
    </location>
</feature>
<evidence type="ECO:0000259" key="8">
    <source>
        <dbReference type="Pfam" id="PF01435"/>
    </source>
</evidence>
<dbReference type="GO" id="GO:0051603">
    <property type="term" value="P:proteolysis involved in protein catabolic process"/>
    <property type="evidence" value="ECO:0007669"/>
    <property type="project" value="TreeGrafter"/>
</dbReference>
<name>A0A2W1NVY5_9FLAO</name>
<dbReference type="RefSeq" id="WP_111061887.1">
    <property type="nucleotide sequence ID" value="NZ_JBHUCU010000007.1"/>
</dbReference>
<feature type="signal peptide" evidence="7">
    <location>
        <begin position="1"/>
        <end position="20"/>
    </location>
</feature>
<keyword evidence="5 6" id="KW-0482">Metalloprotease</keyword>
<dbReference type="Gene3D" id="3.30.2010.10">
    <property type="entry name" value="Metalloproteases ('zincins'), catalytic domain"/>
    <property type="match status" value="1"/>
</dbReference>
<sequence>MKKIMIFTFSLLLLASCGTAKDGKTDKLPNGGFNLFSIEQDKALGLQVSHQIDSLKSEYPILDSARNVAAYAFLYNLRDRILATGKVKYANDFKWQLRIIEDDSTLNAFCTPGGYIYVYTGIIKYLDTEDELAGVMGHEMAHADLRHSTRQMTKSYGLQILIDATLGNYEALKQITTGIIGLKFSRSHETEADQMSVHYLCGTDYDADGGAGFFEKIEAAGGSGTPEFLSTHPSPANRVENYHKWATEEGCAPGKDNRTRYANFKKLF</sequence>